<gene>
    <name evidence="3" type="ORF">JOC73_000217</name>
</gene>
<comment type="caution">
    <text evidence="3">The sequence shown here is derived from an EMBL/GenBank/DDBJ whole genome shotgun (WGS) entry which is preliminary data.</text>
</comment>
<dbReference type="Gene3D" id="3.10.310.30">
    <property type="match status" value="1"/>
</dbReference>
<feature type="domain" description="DHHA1" evidence="2">
    <location>
        <begin position="230"/>
        <end position="314"/>
    </location>
</feature>
<sequence length="316" mass="35320">MSRLPAIQSETSIAIIAHVNPDGDSLGSIMALGLALKKKCSNVNIFLNDELPGRYSFLPEVHLLKKYPSCDVEGFDLCFVLDCGDDRRIGEIDLLKKSKTVVNVDHHISNNEYGDINFVKTDASSTCEIVYSIIKEELEIELDQQIATCLYTGIVTDTGNFRYDSTSAHTHRVAAELLELGVNLEEITFQLYQNNSLNSTKFLGYILNQMEVYFEGKVTLIVVREEVLKKYSLRNDEVEGIVNYARDIEGVEVAAILKEVNSNEVKLSFRAKRDYDVNQLAKEFGGGGHRKASGATVAGKISIVKEELIRKLEKMI</sequence>
<proteinExistence type="predicted"/>
<dbReference type="InterPro" id="IPR003156">
    <property type="entry name" value="DHHA1_dom"/>
</dbReference>
<evidence type="ECO:0000259" key="2">
    <source>
        <dbReference type="Pfam" id="PF02272"/>
    </source>
</evidence>
<dbReference type="Gene3D" id="3.90.1640.10">
    <property type="entry name" value="inorganic pyrophosphatase (n-terminal core)"/>
    <property type="match status" value="1"/>
</dbReference>
<dbReference type="EC" id="3.1.13.3" evidence="3"/>
<dbReference type="GO" id="GO:0008441">
    <property type="term" value="F:3'(2'),5'-bisphosphate nucleotidase activity"/>
    <property type="evidence" value="ECO:0007669"/>
    <property type="project" value="UniProtKB-EC"/>
</dbReference>
<name>A0ABS2NL90_9FIRM</name>
<protein>
    <submittedName>
        <fullName evidence="3">Phosphoesterase RecJ-like protein</fullName>
        <ecNumber evidence="3">3.1.13.3</ecNumber>
        <ecNumber evidence="3">3.1.3.7</ecNumber>
    </submittedName>
</protein>
<dbReference type="Pfam" id="PF01368">
    <property type="entry name" value="DHH"/>
    <property type="match status" value="1"/>
</dbReference>
<dbReference type="EMBL" id="JAFBEE010000001">
    <property type="protein sequence ID" value="MBM7613709.1"/>
    <property type="molecule type" value="Genomic_DNA"/>
</dbReference>
<dbReference type="EC" id="3.1.3.7" evidence="3"/>
<dbReference type="Proteomes" id="UP001314796">
    <property type="component" value="Unassembled WGS sequence"/>
</dbReference>
<evidence type="ECO:0000313" key="3">
    <source>
        <dbReference type="EMBL" id="MBM7613709.1"/>
    </source>
</evidence>
<dbReference type="RefSeq" id="WP_204399989.1">
    <property type="nucleotide sequence ID" value="NZ_JAFBEE010000001.1"/>
</dbReference>
<keyword evidence="3" id="KW-0378">Hydrolase</keyword>
<dbReference type="InterPro" id="IPR001667">
    <property type="entry name" value="DDH_dom"/>
</dbReference>
<dbReference type="SUPFAM" id="SSF64182">
    <property type="entry name" value="DHH phosphoesterases"/>
    <property type="match status" value="1"/>
</dbReference>
<keyword evidence="4" id="KW-1185">Reference proteome</keyword>
<accession>A0ABS2NL90</accession>
<evidence type="ECO:0000313" key="4">
    <source>
        <dbReference type="Proteomes" id="UP001314796"/>
    </source>
</evidence>
<dbReference type="InterPro" id="IPR051319">
    <property type="entry name" value="Oligoribo/pAp-PDE_c-di-AMP_PDE"/>
</dbReference>
<dbReference type="PANTHER" id="PTHR47618">
    <property type="entry name" value="BIFUNCTIONAL OLIGORIBONUCLEASE AND PAP PHOSPHATASE NRNA"/>
    <property type="match status" value="1"/>
</dbReference>
<dbReference type="Pfam" id="PF02272">
    <property type="entry name" value="DHHA1"/>
    <property type="match status" value="1"/>
</dbReference>
<feature type="domain" description="DDH" evidence="1">
    <location>
        <begin position="13"/>
        <end position="154"/>
    </location>
</feature>
<reference evidence="3 4" key="1">
    <citation type="submission" date="2021-01" db="EMBL/GenBank/DDBJ databases">
        <title>Genomic Encyclopedia of Type Strains, Phase IV (KMG-IV): sequencing the most valuable type-strain genomes for metagenomic binning, comparative biology and taxonomic classification.</title>
        <authorList>
            <person name="Goeker M."/>
        </authorList>
    </citation>
    <scope>NUCLEOTIDE SEQUENCE [LARGE SCALE GENOMIC DNA]</scope>
    <source>
        <strain evidence="3 4">DSM 25890</strain>
    </source>
</reference>
<evidence type="ECO:0000259" key="1">
    <source>
        <dbReference type="Pfam" id="PF01368"/>
    </source>
</evidence>
<dbReference type="PANTHER" id="PTHR47618:SF1">
    <property type="entry name" value="BIFUNCTIONAL OLIGORIBONUCLEASE AND PAP PHOSPHATASE NRNA"/>
    <property type="match status" value="1"/>
</dbReference>
<dbReference type="InterPro" id="IPR038763">
    <property type="entry name" value="DHH_sf"/>
</dbReference>
<organism evidence="3 4">
    <name type="scientific">Alkaliphilus hydrothermalis</name>
    <dbReference type="NCBI Taxonomy" id="1482730"/>
    <lineage>
        <taxon>Bacteria</taxon>
        <taxon>Bacillati</taxon>
        <taxon>Bacillota</taxon>
        <taxon>Clostridia</taxon>
        <taxon>Peptostreptococcales</taxon>
        <taxon>Natronincolaceae</taxon>
        <taxon>Alkaliphilus</taxon>
    </lineage>
</organism>